<evidence type="ECO:0000313" key="4">
    <source>
        <dbReference type="Proteomes" id="UP000533639"/>
    </source>
</evidence>
<evidence type="ECO:0000313" key="3">
    <source>
        <dbReference type="EMBL" id="CAC9973673.1"/>
    </source>
</evidence>
<dbReference type="Proteomes" id="UP000533639">
    <property type="component" value="Unassembled WGS sequence"/>
</dbReference>
<protein>
    <recommendedName>
        <fullName evidence="2">Antitoxin</fullName>
    </recommendedName>
</protein>
<name>A0A9N8IZY9_9FLAO</name>
<reference evidence="3 4" key="1">
    <citation type="submission" date="2020-06" db="EMBL/GenBank/DDBJ databases">
        <authorList>
            <person name="Criscuolo A."/>
        </authorList>
    </citation>
    <scope>NUCLEOTIDE SEQUENCE [LARGE SCALE GENOMIC DNA]</scope>
    <source>
        <strain evidence="3">PXU-55</strain>
    </source>
</reference>
<gene>
    <name evidence="3" type="ORF">FLAPXU55_01358</name>
</gene>
<dbReference type="InterPro" id="IPR006442">
    <property type="entry name" value="Antitoxin_Phd/YefM"/>
</dbReference>
<dbReference type="RefSeq" id="WP_180857085.1">
    <property type="nucleotide sequence ID" value="NZ_CAIJDE010000034.1"/>
</dbReference>
<dbReference type="AlphaFoldDB" id="A0A9N8IZY9"/>
<sequence>MKTVSVTEFRGNIKKYLDIAESEKLVIHRSKGRSFVVVPLDEEDDNSLLSKEQKAAIDEALEDVAKGRVQSHQDVMDETKKRFPHLFNR</sequence>
<comment type="similarity">
    <text evidence="1 2">Belongs to the phD/YefM antitoxin family.</text>
</comment>
<dbReference type="Pfam" id="PF02604">
    <property type="entry name" value="PhdYeFM_antitox"/>
    <property type="match status" value="1"/>
</dbReference>
<keyword evidence="4" id="KW-1185">Reference proteome</keyword>
<evidence type="ECO:0000256" key="2">
    <source>
        <dbReference type="RuleBase" id="RU362080"/>
    </source>
</evidence>
<evidence type="ECO:0000256" key="1">
    <source>
        <dbReference type="ARBA" id="ARBA00009981"/>
    </source>
</evidence>
<dbReference type="Gene3D" id="3.40.1620.10">
    <property type="entry name" value="YefM-like domain"/>
    <property type="match status" value="1"/>
</dbReference>
<dbReference type="InterPro" id="IPR036165">
    <property type="entry name" value="YefM-like_sf"/>
</dbReference>
<comment type="function">
    <text evidence="2">Antitoxin component of a type II toxin-antitoxin (TA) system.</text>
</comment>
<comment type="caution">
    <text evidence="3">The sequence shown here is derived from an EMBL/GenBank/DDBJ whole genome shotgun (WGS) entry which is preliminary data.</text>
</comment>
<proteinExistence type="inferred from homology"/>
<dbReference type="SUPFAM" id="SSF143120">
    <property type="entry name" value="YefM-like"/>
    <property type="match status" value="1"/>
</dbReference>
<dbReference type="EMBL" id="CAIJDE010000034">
    <property type="protein sequence ID" value="CAC9973673.1"/>
    <property type="molecule type" value="Genomic_DNA"/>
</dbReference>
<accession>A0A9N8IZY9</accession>
<organism evidence="3 4">
    <name type="scientific">Flavobacterium panici</name>
    <dbReference type="NCBI Taxonomy" id="2654843"/>
    <lineage>
        <taxon>Bacteria</taxon>
        <taxon>Pseudomonadati</taxon>
        <taxon>Bacteroidota</taxon>
        <taxon>Flavobacteriia</taxon>
        <taxon>Flavobacteriales</taxon>
        <taxon>Flavobacteriaceae</taxon>
        <taxon>Flavobacterium</taxon>
    </lineage>
</organism>